<dbReference type="SUPFAM" id="SSF55729">
    <property type="entry name" value="Acyl-CoA N-acyltransferases (Nat)"/>
    <property type="match status" value="1"/>
</dbReference>
<dbReference type="Proteomes" id="UP000283003">
    <property type="component" value="Unassembled WGS sequence"/>
</dbReference>
<name>A0A437GY46_9SPHN</name>
<comment type="similarity">
    <text evidence="3">Belongs to the acetyltransferase family. RimJ subfamily.</text>
</comment>
<dbReference type="GO" id="GO:0008999">
    <property type="term" value="F:protein-N-terminal-alanine acetyltransferase activity"/>
    <property type="evidence" value="ECO:0007669"/>
    <property type="project" value="TreeGrafter"/>
</dbReference>
<reference evidence="5 6" key="1">
    <citation type="submission" date="2018-12" db="EMBL/GenBank/DDBJ databases">
        <title>Croceicoccus ponticola sp. nov., a lipolytic bacterium isolated from seawater.</title>
        <authorList>
            <person name="Yoon J.-H."/>
        </authorList>
    </citation>
    <scope>NUCLEOTIDE SEQUENCE [LARGE SCALE GENOMIC DNA]</scope>
    <source>
        <strain evidence="5 6">GM-16</strain>
    </source>
</reference>
<dbReference type="Gene3D" id="3.40.630.30">
    <property type="match status" value="1"/>
</dbReference>
<dbReference type="InterPro" id="IPR016181">
    <property type="entry name" value="Acyl_CoA_acyltransferase"/>
</dbReference>
<feature type="domain" description="N-acetyltransferase" evidence="4">
    <location>
        <begin position="9"/>
        <end position="168"/>
    </location>
</feature>
<dbReference type="PANTHER" id="PTHR43792:SF8">
    <property type="entry name" value="[RIBOSOMAL PROTEIN US5]-ALANINE N-ACETYLTRANSFERASE"/>
    <property type="match status" value="1"/>
</dbReference>
<organism evidence="5 6">
    <name type="scientific">Croceicoccus ponticola</name>
    <dbReference type="NCBI Taxonomy" id="2217664"/>
    <lineage>
        <taxon>Bacteria</taxon>
        <taxon>Pseudomonadati</taxon>
        <taxon>Pseudomonadota</taxon>
        <taxon>Alphaproteobacteria</taxon>
        <taxon>Sphingomonadales</taxon>
        <taxon>Erythrobacteraceae</taxon>
        <taxon>Croceicoccus</taxon>
    </lineage>
</organism>
<sequence>MTADRVRLAILRPEDEADIIAANVASREYHTPWAAPCLDPTGFAAWLETAGKPNHRTLIARRTGDGTIAGVINFSQIALGNFRSAYLGYHGNTACSGEGLMTEAVRQAVDFAFLDIGLHRIEANIQPGNLRSIALVRRVGFRHEGFSPRYLMIDGDWRDHERWALTQEDWQK</sequence>
<keyword evidence="2" id="KW-0012">Acyltransferase</keyword>
<dbReference type="PANTHER" id="PTHR43792">
    <property type="entry name" value="GNAT FAMILY, PUTATIVE (AFU_ORTHOLOGUE AFUA_3G00765)-RELATED-RELATED"/>
    <property type="match status" value="1"/>
</dbReference>
<dbReference type="InterPro" id="IPR051531">
    <property type="entry name" value="N-acetyltransferase"/>
</dbReference>
<dbReference type="OrthoDB" id="5295305at2"/>
<evidence type="ECO:0000259" key="4">
    <source>
        <dbReference type="PROSITE" id="PS51186"/>
    </source>
</evidence>
<dbReference type="AlphaFoldDB" id="A0A437GY46"/>
<dbReference type="Pfam" id="PF13302">
    <property type="entry name" value="Acetyltransf_3"/>
    <property type="match status" value="1"/>
</dbReference>
<proteinExistence type="inferred from homology"/>
<gene>
    <name evidence="5" type="ORF">EKN06_06420</name>
</gene>
<keyword evidence="1 5" id="KW-0808">Transferase</keyword>
<accession>A0A437GY46</accession>
<dbReference type="InterPro" id="IPR000182">
    <property type="entry name" value="GNAT_dom"/>
</dbReference>
<evidence type="ECO:0000313" key="6">
    <source>
        <dbReference type="Proteomes" id="UP000283003"/>
    </source>
</evidence>
<dbReference type="GO" id="GO:0005737">
    <property type="term" value="C:cytoplasm"/>
    <property type="evidence" value="ECO:0007669"/>
    <property type="project" value="TreeGrafter"/>
</dbReference>
<keyword evidence="6" id="KW-1185">Reference proteome</keyword>
<evidence type="ECO:0000313" key="5">
    <source>
        <dbReference type="EMBL" id="RVQ67579.1"/>
    </source>
</evidence>
<evidence type="ECO:0000256" key="2">
    <source>
        <dbReference type="ARBA" id="ARBA00023315"/>
    </source>
</evidence>
<evidence type="ECO:0000256" key="1">
    <source>
        <dbReference type="ARBA" id="ARBA00022679"/>
    </source>
</evidence>
<evidence type="ECO:0000256" key="3">
    <source>
        <dbReference type="ARBA" id="ARBA00038502"/>
    </source>
</evidence>
<comment type="caution">
    <text evidence="5">The sequence shown here is derived from an EMBL/GenBank/DDBJ whole genome shotgun (WGS) entry which is preliminary data.</text>
</comment>
<dbReference type="EMBL" id="RXOL01000002">
    <property type="protein sequence ID" value="RVQ67579.1"/>
    <property type="molecule type" value="Genomic_DNA"/>
</dbReference>
<dbReference type="RefSeq" id="WP_127612087.1">
    <property type="nucleotide sequence ID" value="NZ_RXOL01000002.1"/>
</dbReference>
<protein>
    <submittedName>
        <fullName evidence="5">N-acetyltransferase</fullName>
    </submittedName>
</protein>
<dbReference type="PROSITE" id="PS51186">
    <property type="entry name" value="GNAT"/>
    <property type="match status" value="1"/>
</dbReference>